<dbReference type="AlphaFoldDB" id="S9PFV2"/>
<name>S9PFV2_CYSF2</name>
<proteinExistence type="predicted"/>
<organism evidence="1 2">
    <name type="scientific">Cystobacter fuscus (strain ATCC 25194 / DSM 2262 / NBRC 100088 / M29)</name>
    <dbReference type="NCBI Taxonomy" id="1242864"/>
    <lineage>
        <taxon>Bacteria</taxon>
        <taxon>Pseudomonadati</taxon>
        <taxon>Myxococcota</taxon>
        <taxon>Myxococcia</taxon>
        <taxon>Myxococcales</taxon>
        <taxon>Cystobacterineae</taxon>
        <taxon>Archangiaceae</taxon>
        <taxon>Cystobacter</taxon>
    </lineage>
</organism>
<accession>S9PFV2</accession>
<dbReference type="RefSeq" id="WP_002628220.1">
    <property type="nucleotide sequence ID" value="NZ_ANAH02000005.1"/>
</dbReference>
<dbReference type="eggNOG" id="ENOG502Z8Y8">
    <property type="taxonomic scope" value="Bacteria"/>
</dbReference>
<comment type="caution">
    <text evidence="1">The sequence shown here is derived from an EMBL/GenBank/DDBJ whole genome shotgun (WGS) entry which is preliminary data.</text>
</comment>
<gene>
    <name evidence="1" type="ORF">D187_005671</name>
</gene>
<sequence length="762" mass="82069">MSTVLDALVERLAAATAHNHVTERPPVIVLWTDGDRKWLPALSALRKRVPNLWTLGDYDPSSDQGPAAWVKWRLGQLKAGDSVPVLYLPGVRRLQFRSLEDFPEELKPIAELQFRGTWWTQVNGKDWTPLALLSSKKGGLGLPVAEDADTIGALDGLVSRVFDAPVADLKKGRLEADHFVALLTDDLEGDVLDWLGDPEGTRAGYTDSEWAVFRSFVKRRLGVDLDRDGPIVVAEELVQCNGGWAKVWNRYATGVPGSYIKVHHVLEKAQPSALMFDKSTLPRHNDAQEQVLRAALVELGEIPEANARQRVRALEAEHGPRRGWVWAKLGRARMATVLGHLVALADATEAPVGGSHLDGLANWYASAGWKADGAALAALALADHTDGAAIHGAVRVLYLPWLQRTAERLREVVQTSEYPKPQGVPVEDGTCLLFADGLRWDVGAVLAERLLAAGNRVAHDGRWVAFPPVTGTSKPDISAIRDQLTGGAGAADFTPSVEATGKTLDSVTFRKLMAAASVQVLEGNEVGNPSGRGWTEFGDIDKYGHKHGCKTARHVDDQLRELEKRVAELLAAGWKRVRIATDHGWLLVPGGMPPAKVPTGLAESRWGRCAVLKVTSKADLPALPWAWDETVEVTYAPGVCAFYANIEYAHGGLTVQECYTPVLTVTLDKPDVDGSINDLKWVGMRCKAEVSSTASGLVVDLRRKVADAGSSLTVTPKTVGADGTCSVLVADPDLAGTAAFAVLLAPDGTVLDKKPTTIGGDA</sequence>
<evidence type="ECO:0000313" key="1">
    <source>
        <dbReference type="EMBL" id="EPX63265.1"/>
    </source>
</evidence>
<protein>
    <recommendedName>
        <fullName evidence="3">PglZ domain-containing protein</fullName>
    </recommendedName>
</protein>
<dbReference type="NCBIfam" id="NF033450">
    <property type="entry name" value="BREX_PglZ_1_B"/>
    <property type="match status" value="1"/>
</dbReference>
<evidence type="ECO:0000313" key="2">
    <source>
        <dbReference type="Proteomes" id="UP000011682"/>
    </source>
</evidence>
<dbReference type="EMBL" id="ANAH02000005">
    <property type="protein sequence ID" value="EPX63265.1"/>
    <property type="molecule type" value="Genomic_DNA"/>
</dbReference>
<evidence type="ECO:0008006" key="3">
    <source>
        <dbReference type="Google" id="ProtNLM"/>
    </source>
</evidence>
<reference evidence="1" key="1">
    <citation type="submission" date="2013-05" db="EMBL/GenBank/DDBJ databases">
        <title>Genome assembly of Cystobacter fuscus DSM 2262.</title>
        <authorList>
            <person name="Sharma G."/>
            <person name="Khatri I."/>
            <person name="Kaur C."/>
            <person name="Mayilraj S."/>
            <person name="Subramanian S."/>
        </authorList>
    </citation>
    <scope>NUCLEOTIDE SEQUENCE [LARGE SCALE GENOMIC DNA]</scope>
    <source>
        <strain evidence="1">DSM 2262</strain>
    </source>
</reference>
<dbReference type="Proteomes" id="UP000011682">
    <property type="component" value="Unassembled WGS sequence"/>
</dbReference>
<keyword evidence="2" id="KW-1185">Reference proteome</keyword>
<dbReference type="OrthoDB" id="52741at2"/>